<dbReference type="AlphaFoldDB" id="A0A2T7BCW2"/>
<keyword evidence="1" id="KW-0472">Membrane</keyword>
<name>A0A2T7BCW2_9BACT</name>
<protein>
    <submittedName>
        <fullName evidence="2">MerC domain-containing protein</fullName>
    </submittedName>
</protein>
<comment type="caution">
    <text evidence="2">The sequence shown here is derived from an EMBL/GenBank/DDBJ whole genome shotgun (WGS) entry which is preliminary data.</text>
</comment>
<keyword evidence="1" id="KW-1133">Transmembrane helix</keyword>
<evidence type="ECO:0000313" key="2">
    <source>
        <dbReference type="EMBL" id="PUZ22915.1"/>
    </source>
</evidence>
<dbReference type="InterPro" id="IPR004891">
    <property type="entry name" value="Mercury-R_MerC"/>
</dbReference>
<proteinExistence type="predicted"/>
<dbReference type="GO" id="GO:0016020">
    <property type="term" value="C:membrane"/>
    <property type="evidence" value="ECO:0007669"/>
    <property type="project" value="InterPro"/>
</dbReference>
<feature type="transmembrane region" description="Helical" evidence="1">
    <location>
        <begin position="12"/>
        <end position="36"/>
    </location>
</feature>
<keyword evidence="3" id="KW-1185">Reference proteome</keyword>
<evidence type="ECO:0000313" key="3">
    <source>
        <dbReference type="Proteomes" id="UP000244450"/>
    </source>
</evidence>
<keyword evidence="1" id="KW-0812">Transmembrane</keyword>
<dbReference type="GO" id="GO:0015097">
    <property type="term" value="F:mercury ion transmembrane transporter activity"/>
    <property type="evidence" value="ECO:0007669"/>
    <property type="project" value="InterPro"/>
</dbReference>
<sequence>MPFKDFLKPNPDALGIAASLLCAAHCILLPVLFTSLPLLGVELLRNPLLELATIVLSMGIGVWVLWRGYRQGHIRRWMVAGFIAGLTLVTAGNFMDTTIAEALLKFSGATLIVTVHAINWRQHRRRCEVHKH</sequence>
<dbReference type="OrthoDB" id="5966279at2"/>
<organism evidence="2 3">
    <name type="scientific">Chitinophaga parva</name>
    <dbReference type="NCBI Taxonomy" id="2169414"/>
    <lineage>
        <taxon>Bacteria</taxon>
        <taxon>Pseudomonadati</taxon>
        <taxon>Bacteroidota</taxon>
        <taxon>Chitinophagia</taxon>
        <taxon>Chitinophagales</taxon>
        <taxon>Chitinophagaceae</taxon>
        <taxon>Chitinophaga</taxon>
    </lineage>
</organism>
<reference evidence="2 3" key="1">
    <citation type="submission" date="2018-04" db="EMBL/GenBank/DDBJ databases">
        <title>Chitinophaga fuyangensis sp. nov., isolated from soil in a chemical factory.</title>
        <authorList>
            <person name="Chen K."/>
        </authorList>
    </citation>
    <scope>NUCLEOTIDE SEQUENCE [LARGE SCALE GENOMIC DNA]</scope>
    <source>
        <strain evidence="2 3">LY-1</strain>
    </source>
</reference>
<evidence type="ECO:0000256" key="1">
    <source>
        <dbReference type="SAM" id="Phobius"/>
    </source>
</evidence>
<dbReference type="EMBL" id="QCYK01000003">
    <property type="protein sequence ID" value="PUZ22915.1"/>
    <property type="molecule type" value="Genomic_DNA"/>
</dbReference>
<feature type="transmembrane region" description="Helical" evidence="1">
    <location>
        <begin position="102"/>
        <end position="120"/>
    </location>
</feature>
<accession>A0A2T7BCW2</accession>
<feature type="transmembrane region" description="Helical" evidence="1">
    <location>
        <begin position="78"/>
        <end position="96"/>
    </location>
</feature>
<feature type="transmembrane region" description="Helical" evidence="1">
    <location>
        <begin position="48"/>
        <end position="66"/>
    </location>
</feature>
<dbReference type="RefSeq" id="WP_108688659.1">
    <property type="nucleotide sequence ID" value="NZ_QCYK01000003.1"/>
</dbReference>
<dbReference type="Proteomes" id="UP000244450">
    <property type="component" value="Unassembled WGS sequence"/>
</dbReference>
<gene>
    <name evidence="2" type="ORF">DCC81_21095</name>
</gene>
<dbReference type="Pfam" id="PF03203">
    <property type="entry name" value="MerC"/>
    <property type="match status" value="1"/>
</dbReference>